<dbReference type="SUPFAM" id="SSF55729">
    <property type="entry name" value="Acyl-CoA N-acyltransferases (Nat)"/>
    <property type="match status" value="1"/>
</dbReference>
<dbReference type="InterPro" id="IPR016181">
    <property type="entry name" value="Acyl_CoA_acyltransferase"/>
</dbReference>
<dbReference type="PANTHER" id="PTHR39173:SF1">
    <property type="entry name" value="ACETYLTRANSFERASE"/>
    <property type="match status" value="1"/>
</dbReference>
<evidence type="ECO:0000259" key="1">
    <source>
        <dbReference type="PROSITE" id="PS51186"/>
    </source>
</evidence>
<keyword evidence="3" id="KW-1185">Reference proteome</keyword>
<dbReference type="EMBL" id="FUKQ01000035">
    <property type="protein sequence ID" value="SJN34791.1"/>
    <property type="molecule type" value="Genomic_DNA"/>
</dbReference>
<evidence type="ECO:0000313" key="3">
    <source>
        <dbReference type="Proteomes" id="UP000188342"/>
    </source>
</evidence>
<keyword evidence="2" id="KW-0012">Acyltransferase</keyword>
<evidence type="ECO:0000313" key="2">
    <source>
        <dbReference type="EMBL" id="SJN34791.1"/>
    </source>
</evidence>
<proteinExistence type="predicted"/>
<dbReference type="Pfam" id="PF13302">
    <property type="entry name" value="Acetyltransf_3"/>
    <property type="match status" value="1"/>
</dbReference>
<dbReference type="PANTHER" id="PTHR39173">
    <property type="entry name" value="ACETYLTRANSFERASE"/>
    <property type="match status" value="1"/>
</dbReference>
<dbReference type="InterPro" id="IPR000182">
    <property type="entry name" value="GNAT_dom"/>
</dbReference>
<dbReference type="RefSeq" id="WP_094764855.1">
    <property type="nucleotide sequence ID" value="NZ_FUKQ01000035.1"/>
</dbReference>
<dbReference type="Proteomes" id="UP000188342">
    <property type="component" value="Unassembled WGS sequence"/>
</dbReference>
<dbReference type="EC" id="2.3.1.-" evidence="2"/>
<name>A0A1R4JR89_9ACTN</name>
<organism evidence="2 3">
    <name type="scientific">Luteococcus japonicus LSP_Lj1</name>
    <dbReference type="NCBI Taxonomy" id="1255658"/>
    <lineage>
        <taxon>Bacteria</taxon>
        <taxon>Bacillati</taxon>
        <taxon>Actinomycetota</taxon>
        <taxon>Actinomycetes</taxon>
        <taxon>Propionibacteriales</taxon>
        <taxon>Propionibacteriaceae</taxon>
        <taxon>Luteococcus</taxon>
    </lineage>
</organism>
<dbReference type="PROSITE" id="PS51186">
    <property type="entry name" value="GNAT"/>
    <property type="match status" value="1"/>
</dbReference>
<gene>
    <name evidence="2" type="ORF">FM114_09165</name>
</gene>
<dbReference type="Gene3D" id="3.40.630.30">
    <property type="match status" value="1"/>
</dbReference>
<dbReference type="OrthoDB" id="9797989at2"/>
<dbReference type="GO" id="GO:0016747">
    <property type="term" value="F:acyltransferase activity, transferring groups other than amino-acyl groups"/>
    <property type="evidence" value="ECO:0007669"/>
    <property type="project" value="InterPro"/>
</dbReference>
<feature type="domain" description="N-acetyltransferase" evidence="1">
    <location>
        <begin position="3"/>
        <end position="163"/>
    </location>
</feature>
<sequence>MELILRPPTAADEAGCRALPEQLLADGSWEELPSTVAREAAGIDLAPGRVPADFLLAEVDGQVVGRVSIRQALNDFLRTIGGHIGYAVGPDFRRHGCATEILRQSVTRLNALGVDRVLVTCDDDNIASARTIERCGGVLENIWQPSTDPGNEPVKPKRRYWIG</sequence>
<keyword evidence="2" id="KW-0808">Transferase</keyword>
<reference evidence="2 3" key="1">
    <citation type="submission" date="2017-02" db="EMBL/GenBank/DDBJ databases">
        <authorList>
            <person name="Peterson S.W."/>
        </authorList>
    </citation>
    <scope>NUCLEOTIDE SEQUENCE [LARGE SCALE GENOMIC DNA]</scope>
    <source>
        <strain evidence="2 3">LSP_Lj1</strain>
    </source>
</reference>
<dbReference type="AlphaFoldDB" id="A0A1R4JR89"/>
<accession>A0A1R4JR89</accession>
<dbReference type="CDD" id="cd04301">
    <property type="entry name" value="NAT_SF"/>
    <property type="match status" value="1"/>
</dbReference>
<protein>
    <submittedName>
        <fullName evidence="2">Acetyltransferase</fullName>
        <ecNumber evidence="2">2.3.1.-</ecNumber>
    </submittedName>
</protein>